<dbReference type="CDD" id="cd07187">
    <property type="entry name" value="YvcK_like"/>
    <property type="match status" value="1"/>
</dbReference>
<accession>A0A561T1R7</accession>
<dbReference type="EMBL" id="VIWU01000001">
    <property type="protein sequence ID" value="TWF81047.1"/>
    <property type="molecule type" value="Genomic_DNA"/>
</dbReference>
<dbReference type="Pfam" id="PF01933">
    <property type="entry name" value="CofD"/>
    <property type="match status" value="1"/>
</dbReference>
<protein>
    <recommendedName>
        <fullName evidence="2">Putative gluconeogenesis factor</fullName>
    </recommendedName>
</protein>
<evidence type="ECO:0000313" key="4">
    <source>
        <dbReference type="EMBL" id="TWF81047.1"/>
    </source>
</evidence>
<feature type="compositionally biased region" description="Low complexity" evidence="3">
    <location>
        <begin position="357"/>
        <end position="367"/>
    </location>
</feature>
<dbReference type="SUPFAM" id="SSF142338">
    <property type="entry name" value="CofD-like"/>
    <property type="match status" value="1"/>
</dbReference>
<comment type="caution">
    <text evidence="4">The sequence shown here is derived from an EMBL/GenBank/DDBJ whole genome shotgun (WGS) entry which is preliminary data.</text>
</comment>
<dbReference type="Gene3D" id="3.40.50.10680">
    <property type="entry name" value="CofD-like domains"/>
    <property type="match status" value="1"/>
</dbReference>
<keyword evidence="5" id="KW-1185">Reference proteome</keyword>
<evidence type="ECO:0000313" key="5">
    <source>
        <dbReference type="Proteomes" id="UP000321261"/>
    </source>
</evidence>
<dbReference type="OrthoDB" id="9783842at2"/>
<gene>
    <name evidence="4" type="ORF">FHX44_116990</name>
</gene>
<dbReference type="AlphaFoldDB" id="A0A561T1R7"/>
<dbReference type="InterPro" id="IPR002882">
    <property type="entry name" value="CofD"/>
</dbReference>
<dbReference type="GO" id="GO:0043743">
    <property type="term" value="F:LPPG:FO 2-phospho-L-lactate transferase activity"/>
    <property type="evidence" value="ECO:0007669"/>
    <property type="project" value="InterPro"/>
</dbReference>
<comment type="similarity">
    <text evidence="2">Belongs to the gluconeogenesis factor family.</text>
</comment>
<proteinExistence type="inferred from homology"/>
<dbReference type="GO" id="GO:0005737">
    <property type="term" value="C:cytoplasm"/>
    <property type="evidence" value="ECO:0007669"/>
    <property type="project" value="UniProtKB-SubCell"/>
</dbReference>
<dbReference type="InterPro" id="IPR010119">
    <property type="entry name" value="Gluconeogen_factor"/>
</dbReference>
<dbReference type="InterPro" id="IPR038136">
    <property type="entry name" value="CofD-like_dom_sf"/>
</dbReference>
<dbReference type="PANTHER" id="PTHR30135">
    <property type="entry name" value="UNCHARACTERIZED PROTEIN YVCK-RELATED"/>
    <property type="match status" value="1"/>
</dbReference>
<dbReference type="PANTHER" id="PTHR30135:SF3">
    <property type="entry name" value="GLUCONEOGENESIS FACTOR-RELATED"/>
    <property type="match status" value="1"/>
</dbReference>
<comment type="subcellular location">
    <subcellularLocation>
        <location evidence="2">Cytoplasm</location>
    </subcellularLocation>
</comment>
<evidence type="ECO:0000256" key="3">
    <source>
        <dbReference type="SAM" id="MobiDB-lite"/>
    </source>
</evidence>
<dbReference type="HAMAP" id="MF_00973">
    <property type="entry name" value="Gluconeogen_factor"/>
    <property type="match status" value="1"/>
</dbReference>
<evidence type="ECO:0000256" key="1">
    <source>
        <dbReference type="ARBA" id="ARBA00022490"/>
    </source>
</evidence>
<dbReference type="NCBIfam" id="TIGR01826">
    <property type="entry name" value="CofD_related"/>
    <property type="match status" value="1"/>
</dbReference>
<reference evidence="4 5" key="1">
    <citation type="submission" date="2019-06" db="EMBL/GenBank/DDBJ databases">
        <title>Sequencing the genomes of 1000 actinobacteria strains.</title>
        <authorList>
            <person name="Klenk H.-P."/>
        </authorList>
    </citation>
    <scope>NUCLEOTIDE SEQUENCE [LARGE SCALE GENOMIC DNA]</scope>
    <source>
        <strain evidence="4 5">DSM 45671</strain>
    </source>
</reference>
<sequence>MRTAVALGGGHGLHATLSALRRLTDDVTAVVTVADDGGSSGRLRRELGLLPPGDLRMALAALAADDESGRRWGALVQHRFGGTGALAGHAVGNLLLAGLMEVLGDPVAALDEVAALLGLRGRVLPMSRDPLDIEAEVTGLGSNGALIRGQVAVASTPGRVQRVWLRPDRPRACTEALDAVKAADVLLLGPGSWFTSVIPHLLVPELREALITSPARRIVVLNLAPEPGETAGFSPEQHLAVLSQHAPELRVDAVIADVAAVPVPERLHRTAAAMLVPGGRVHLAPVAAADPAVPRHDPAALADALGVVLAELDSTELDSTGLDSTGLVNAELDNAGLDSTGLENTGLDGTGPETHTGPDAHAGSAPHGPAPGGQETRRSNPWR</sequence>
<evidence type="ECO:0000256" key="2">
    <source>
        <dbReference type="HAMAP-Rule" id="MF_00973"/>
    </source>
</evidence>
<keyword evidence="1 2" id="KW-0963">Cytoplasm</keyword>
<comment type="function">
    <text evidence="2">Required for morphogenesis under gluconeogenic growth conditions.</text>
</comment>
<organism evidence="4 5">
    <name type="scientific">Pseudonocardia hierapolitana</name>
    <dbReference type="NCBI Taxonomy" id="1128676"/>
    <lineage>
        <taxon>Bacteria</taxon>
        <taxon>Bacillati</taxon>
        <taxon>Actinomycetota</taxon>
        <taxon>Actinomycetes</taxon>
        <taxon>Pseudonocardiales</taxon>
        <taxon>Pseudonocardiaceae</taxon>
        <taxon>Pseudonocardia</taxon>
    </lineage>
</organism>
<dbReference type="GO" id="GO:0008360">
    <property type="term" value="P:regulation of cell shape"/>
    <property type="evidence" value="ECO:0007669"/>
    <property type="project" value="UniProtKB-UniRule"/>
</dbReference>
<name>A0A561T1R7_9PSEU</name>
<feature type="region of interest" description="Disordered" evidence="3">
    <location>
        <begin position="336"/>
        <end position="383"/>
    </location>
</feature>
<dbReference type="Proteomes" id="UP000321261">
    <property type="component" value="Unassembled WGS sequence"/>
</dbReference>